<organism evidence="1 2">
    <name type="scientific">Zasmidium cellare ATCC 36951</name>
    <dbReference type="NCBI Taxonomy" id="1080233"/>
    <lineage>
        <taxon>Eukaryota</taxon>
        <taxon>Fungi</taxon>
        <taxon>Dikarya</taxon>
        <taxon>Ascomycota</taxon>
        <taxon>Pezizomycotina</taxon>
        <taxon>Dothideomycetes</taxon>
        <taxon>Dothideomycetidae</taxon>
        <taxon>Mycosphaerellales</taxon>
        <taxon>Mycosphaerellaceae</taxon>
        <taxon>Zasmidium</taxon>
    </lineage>
</organism>
<reference evidence="1" key="1">
    <citation type="journal article" date="2020" name="Stud. Mycol.">
        <title>101 Dothideomycetes genomes: a test case for predicting lifestyles and emergence of pathogens.</title>
        <authorList>
            <person name="Haridas S."/>
            <person name="Albert R."/>
            <person name="Binder M."/>
            <person name="Bloem J."/>
            <person name="Labutti K."/>
            <person name="Salamov A."/>
            <person name="Andreopoulos B."/>
            <person name="Baker S."/>
            <person name="Barry K."/>
            <person name="Bills G."/>
            <person name="Bluhm B."/>
            <person name="Cannon C."/>
            <person name="Castanera R."/>
            <person name="Culley D."/>
            <person name="Daum C."/>
            <person name="Ezra D."/>
            <person name="Gonzalez J."/>
            <person name="Henrissat B."/>
            <person name="Kuo A."/>
            <person name="Liang C."/>
            <person name="Lipzen A."/>
            <person name="Lutzoni F."/>
            <person name="Magnuson J."/>
            <person name="Mondo S."/>
            <person name="Nolan M."/>
            <person name="Ohm R."/>
            <person name="Pangilinan J."/>
            <person name="Park H.-J."/>
            <person name="Ramirez L."/>
            <person name="Alfaro M."/>
            <person name="Sun H."/>
            <person name="Tritt A."/>
            <person name="Yoshinaga Y."/>
            <person name="Zwiers L.-H."/>
            <person name="Turgeon B."/>
            <person name="Goodwin S."/>
            <person name="Spatafora J."/>
            <person name="Crous P."/>
            <person name="Grigoriev I."/>
        </authorList>
    </citation>
    <scope>NUCLEOTIDE SEQUENCE</scope>
    <source>
        <strain evidence="1">ATCC 36951</strain>
    </source>
</reference>
<evidence type="ECO:0000313" key="2">
    <source>
        <dbReference type="Proteomes" id="UP000799537"/>
    </source>
</evidence>
<name>A0A6A6CZ72_ZASCE</name>
<protein>
    <submittedName>
        <fullName evidence="1">Uncharacterized protein</fullName>
    </submittedName>
</protein>
<dbReference type="RefSeq" id="XP_033673224.1">
    <property type="nucleotide sequence ID" value="XM_033811436.1"/>
</dbReference>
<keyword evidence="2" id="KW-1185">Reference proteome</keyword>
<evidence type="ECO:0000313" key="1">
    <source>
        <dbReference type="EMBL" id="KAF2172335.1"/>
    </source>
</evidence>
<dbReference type="EMBL" id="ML993581">
    <property type="protein sequence ID" value="KAF2172335.1"/>
    <property type="molecule type" value="Genomic_DNA"/>
</dbReference>
<dbReference type="AlphaFoldDB" id="A0A6A6CZ72"/>
<gene>
    <name evidence="1" type="ORF">M409DRAFT_50052</name>
</gene>
<accession>A0A6A6CZ72</accession>
<sequence>MSWMTESETGFETRRCLAFCPCCPHKTSWNSPRGRWATRGHVGACHGQRCPSKISSTVRATVQRWSWRSTLQSLAEMTFTTPSPSSPMLRTPAALTQSQNCVSGPLEHHMLTKGAVSMVRSITSAEWRTSIPRPTCAASSEENLVQCSPAPGSNKHRRAGESSRQVPLYLSLRALAERVSCRATCGGGDRFPHGRWKGERVMKKCDRPPLELWSRSEQNKRANLARGNADERLLAGVLKLSPIIIVRSVRQPSTAQARLELKMLSTLSFPPPGCFCVSRPSAVLCDVARQRWHPRLSQTAPPLPSITDTTITSSSSSYYLLPAALR</sequence>
<dbReference type="Proteomes" id="UP000799537">
    <property type="component" value="Unassembled WGS sequence"/>
</dbReference>
<proteinExistence type="predicted"/>
<dbReference type="GeneID" id="54564708"/>